<comment type="similarity">
    <text evidence="2">Belongs to the VKOR family.</text>
</comment>
<feature type="domain" description="Vitamin K epoxide reductase" evidence="11">
    <location>
        <begin position="3"/>
        <end position="131"/>
    </location>
</feature>
<name>A0A6J6A028_9ZZZZ</name>
<keyword evidence="4" id="KW-0874">Quinone</keyword>
<evidence type="ECO:0000256" key="7">
    <source>
        <dbReference type="ARBA" id="ARBA00023136"/>
    </source>
</evidence>
<evidence type="ECO:0000256" key="1">
    <source>
        <dbReference type="ARBA" id="ARBA00004141"/>
    </source>
</evidence>
<dbReference type="InterPro" id="IPR012932">
    <property type="entry name" value="VKOR"/>
</dbReference>
<evidence type="ECO:0000256" key="3">
    <source>
        <dbReference type="ARBA" id="ARBA00022692"/>
    </source>
</evidence>
<feature type="transmembrane region" description="Helical" evidence="10">
    <location>
        <begin position="106"/>
        <end position="129"/>
    </location>
</feature>
<proteinExistence type="inferred from homology"/>
<evidence type="ECO:0000256" key="9">
    <source>
        <dbReference type="ARBA" id="ARBA00023284"/>
    </source>
</evidence>
<comment type="subcellular location">
    <subcellularLocation>
        <location evidence="1">Membrane</location>
        <topology evidence="1">Multi-pass membrane protein</topology>
    </subcellularLocation>
</comment>
<dbReference type="Pfam" id="PF07884">
    <property type="entry name" value="VKOR"/>
    <property type="match status" value="1"/>
</dbReference>
<keyword evidence="8" id="KW-1015">Disulfide bond</keyword>
<dbReference type="SMART" id="SM00756">
    <property type="entry name" value="VKc"/>
    <property type="match status" value="1"/>
</dbReference>
<dbReference type="AlphaFoldDB" id="A0A6J6A028"/>
<protein>
    <submittedName>
        <fullName evidence="12">Unannotated protein</fullName>
    </submittedName>
</protein>
<accession>A0A6J6A028</accession>
<evidence type="ECO:0000256" key="10">
    <source>
        <dbReference type="SAM" id="Phobius"/>
    </source>
</evidence>
<feature type="transmembrane region" description="Helical" evidence="10">
    <location>
        <begin position="81"/>
        <end position="100"/>
    </location>
</feature>
<reference evidence="12" key="1">
    <citation type="submission" date="2020-05" db="EMBL/GenBank/DDBJ databases">
        <authorList>
            <person name="Chiriac C."/>
            <person name="Salcher M."/>
            <person name="Ghai R."/>
            <person name="Kavagutti S V."/>
        </authorList>
    </citation>
    <scope>NUCLEOTIDE SEQUENCE</scope>
</reference>
<keyword evidence="5 10" id="KW-1133">Transmembrane helix</keyword>
<dbReference type="CDD" id="cd12916">
    <property type="entry name" value="VKOR_1"/>
    <property type="match status" value="1"/>
</dbReference>
<keyword evidence="7 10" id="KW-0472">Membrane</keyword>
<evidence type="ECO:0000256" key="8">
    <source>
        <dbReference type="ARBA" id="ARBA00023157"/>
    </source>
</evidence>
<evidence type="ECO:0000256" key="5">
    <source>
        <dbReference type="ARBA" id="ARBA00022989"/>
    </source>
</evidence>
<dbReference type="GO" id="GO:0048038">
    <property type="term" value="F:quinone binding"/>
    <property type="evidence" value="ECO:0007669"/>
    <property type="project" value="UniProtKB-KW"/>
</dbReference>
<dbReference type="InterPro" id="IPR044698">
    <property type="entry name" value="VKOR/LTO1"/>
</dbReference>
<dbReference type="PANTHER" id="PTHR34573:SF1">
    <property type="entry name" value="VITAMIN K EPOXIDE REDUCTASE DOMAIN-CONTAINING PROTEIN"/>
    <property type="match status" value="1"/>
</dbReference>
<sequence length="146" mass="15582">MLDRRLYRAALALVLLGIAVAAYLTYVHYAGIEPACSTGGCEVVQTSEWSDIYGMPVALLGLIGYLSILGSLLVLRGDAQLFVSAALSLVGFLYSGYLTYQELFTIRAICQWCVASAVLMTLLAIVTLWRLLASGGSSANEAHDVG</sequence>
<dbReference type="GO" id="GO:0016491">
    <property type="term" value="F:oxidoreductase activity"/>
    <property type="evidence" value="ECO:0007669"/>
    <property type="project" value="UniProtKB-KW"/>
</dbReference>
<dbReference type="Gene3D" id="1.20.1440.130">
    <property type="entry name" value="VKOR domain"/>
    <property type="match status" value="1"/>
</dbReference>
<keyword evidence="3 10" id="KW-0812">Transmembrane</keyword>
<feature type="transmembrane region" description="Helical" evidence="10">
    <location>
        <begin position="52"/>
        <end position="74"/>
    </location>
</feature>
<dbReference type="InterPro" id="IPR038354">
    <property type="entry name" value="VKOR_sf"/>
</dbReference>
<dbReference type="GO" id="GO:0016020">
    <property type="term" value="C:membrane"/>
    <property type="evidence" value="ECO:0007669"/>
    <property type="project" value="UniProtKB-SubCell"/>
</dbReference>
<evidence type="ECO:0000259" key="11">
    <source>
        <dbReference type="SMART" id="SM00756"/>
    </source>
</evidence>
<keyword evidence="9" id="KW-0676">Redox-active center</keyword>
<gene>
    <name evidence="12" type="ORF">UFOPK3522_01536</name>
</gene>
<evidence type="ECO:0000256" key="4">
    <source>
        <dbReference type="ARBA" id="ARBA00022719"/>
    </source>
</evidence>
<organism evidence="12">
    <name type="scientific">freshwater metagenome</name>
    <dbReference type="NCBI Taxonomy" id="449393"/>
    <lineage>
        <taxon>unclassified sequences</taxon>
        <taxon>metagenomes</taxon>
        <taxon>ecological metagenomes</taxon>
    </lineage>
</organism>
<evidence type="ECO:0000313" key="12">
    <source>
        <dbReference type="EMBL" id="CAB4347002.1"/>
    </source>
</evidence>
<evidence type="ECO:0000256" key="2">
    <source>
        <dbReference type="ARBA" id="ARBA00006214"/>
    </source>
</evidence>
<dbReference type="PANTHER" id="PTHR34573">
    <property type="entry name" value="VKC DOMAIN-CONTAINING PROTEIN"/>
    <property type="match status" value="1"/>
</dbReference>
<dbReference type="EMBL" id="CAESAO010000182">
    <property type="protein sequence ID" value="CAB4347002.1"/>
    <property type="molecule type" value="Genomic_DNA"/>
</dbReference>
<evidence type="ECO:0000256" key="6">
    <source>
        <dbReference type="ARBA" id="ARBA00023002"/>
    </source>
</evidence>
<keyword evidence="6" id="KW-0560">Oxidoreductase</keyword>